<keyword evidence="3" id="KW-1185">Reference proteome</keyword>
<protein>
    <recommendedName>
        <fullName evidence="4">DUF4345 domain-containing protein</fullName>
    </recommendedName>
</protein>
<feature type="transmembrane region" description="Helical" evidence="1">
    <location>
        <begin position="44"/>
        <end position="60"/>
    </location>
</feature>
<keyword evidence="1" id="KW-1133">Transmembrane helix</keyword>
<feature type="transmembrane region" description="Helical" evidence="1">
    <location>
        <begin position="99"/>
        <end position="117"/>
    </location>
</feature>
<feature type="transmembrane region" description="Helical" evidence="1">
    <location>
        <begin position="66"/>
        <end position="87"/>
    </location>
</feature>
<evidence type="ECO:0008006" key="4">
    <source>
        <dbReference type="Google" id="ProtNLM"/>
    </source>
</evidence>
<evidence type="ECO:0000313" key="2">
    <source>
        <dbReference type="EMBL" id="GEA58826.1"/>
    </source>
</evidence>
<dbReference type="Pfam" id="PF14248">
    <property type="entry name" value="DUF4345"/>
    <property type="match status" value="1"/>
</dbReference>
<evidence type="ECO:0000256" key="1">
    <source>
        <dbReference type="SAM" id="Phobius"/>
    </source>
</evidence>
<keyword evidence="1" id="KW-0472">Membrane</keyword>
<reference evidence="2 3" key="1">
    <citation type="submission" date="2019-06" db="EMBL/GenBank/DDBJ databases">
        <title>Whole genome shotgun sequence of Vibrio comitans NBRC 102076.</title>
        <authorList>
            <person name="Hosoyama A."/>
            <person name="Uohara A."/>
            <person name="Ohji S."/>
            <person name="Ichikawa N."/>
        </authorList>
    </citation>
    <scope>NUCLEOTIDE SEQUENCE [LARGE SCALE GENOMIC DNA]</scope>
    <source>
        <strain evidence="2 3">NBRC 102076</strain>
    </source>
</reference>
<dbReference type="RefSeq" id="WP_141268250.1">
    <property type="nucleotide sequence ID" value="NZ_BJLH01000001.1"/>
</dbReference>
<proteinExistence type="predicted"/>
<gene>
    <name evidence="2" type="ORF">VCO01S_00190</name>
</gene>
<dbReference type="EMBL" id="BJLH01000001">
    <property type="protein sequence ID" value="GEA58826.1"/>
    <property type="molecule type" value="Genomic_DNA"/>
</dbReference>
<dbReference type="AlphaFoldDB" id="A0A4Y3IHL1"/>
<dbReference type="OrthoDB" id="6198426at2"/>
<dbReference type="Proteomes" id="UP000318242">
    <property type="component" value="Unassembled WGS sequence"/>
</dbReference>
<evidence type="ECO:0000313" key="3">
    <source>
        <dbReference type="Proteomes" id="UP000318242"/>
    </source>
</evidence>
<sequence length="124" mass="13796">MGHKIFLQVAGFIVLLLGAVLSYNPELVSSKPIPEDTFQAIERRVRWGFVMGIGMLLMFHHQVSPFLLTAAALGMTITIGALISRGIGIVIDGSSPRQWMWVVVELAMVIAFAVWYVKQRYHPA</sequence>
<feature type="transmembrane region" description="Helical" evidence="1">
    <location>
        <begin position="6"/>
        <end position="23"/>
    </location>
</feature>
<dbReference type="InterPro" id="IPR025597">
    <property type="entry name" value="DUF4345"/>
</dbReference>
<keyword evidence="1" id="KW-0812">Transmembrane</keyword>
<organism evidence="2 3">
    <name type="scientific">Vibrio comitans NBRC 102076</name>
    <dbReference type="NCBI Taxonomy" id="1219078"/>
    <lineage>
        <taxon>Bacteria</taxon>
        <taxon>Pseudomonadati</taxon>
        <taxon>Pseudomonadota</taxon>
        <taxon>Gammaproteobacteria</taxon>
        <taxon>Vibrionales</taxon>
        <taxon>Vibrionaceae</taxon>
        <taxon>Vibrio</taxon>
    </lineage>
</organism>
<accession>A0A4Y3IHL1</accession>
<comment type="caution">
    <text evidence="2">The sequence shown here is derived from an EMBL/GenBank/DDBJ whole genome shotgun (WGS) entry which is preliminary data.</text>
</comment>
<name>A0A4Y3IHL1_9VIBR</name>